<accession>A0AB73T2P0</accession>
<organism evidence="2 3">
    <name type="scientific">Murimonas intestini</name>
    <dbReference type="NCBI Taxonomy" id="1337051"/>
    <lineage>
        <taxon>Bacteria</taxon>
        <taxon>Bacillati</taxon>
        <taxon>Bacillota</taxon>
        <taxon>Clostridia</taxon>
        <taxon>Lachnospirales</taxon>
        <taxon>Lachnospiraceae</taxon>
        <taxon>Murimonas</taxon>
    </lineage>
</organism>
<dbReference type="EMBL" id="QGGY01000007">
    <property type="protein sequence ID" value="PWJ75014.1"/>
    <property type="molecule type" value="Genomic_DNA"/>
</dbReference>
<feature type="signal peptide" evidence="1">
    <location>
        <begin position="1"/>
        <end position="21"/>
    </location>
</feature>
<evidence type="ECO:0000256" key="1">
    <source>
        <dbReference type="SAM" id="SignalP"/>
    </source>
</evidence>
<comment type="caution">
    <text evidence="2">The sequence shown here is derived from an EMBL/GenBank/DDBJ whole genome shotgun (WGS) entry which is preliminary data.</text>
</comment>
<gene>
    <name evidence="2" type="ORF">C7383_10719</name>
</gene>
<dbReference type="Proteomes" id="UP000245412">
    <property type="component" value="Unassembled WGS sequence"/>
</dbReference>
<keyword evidence="1" id="KW-0732">Signal</keyword>
<dbReference type="AlphaFoldDB" id="A0AB73T2P0"/>
<keyword evidence="3" id="KW-1185">Reference proteome</keyword>
<sequence>MKRTALFCAVLCLIAGAGAGAASCGRTSEKYEEPVTEVQAEVDMRMEYASWEAWHLK</sequence>
<dbReference type="PROSITE" id="PS51257">
    <property type="entry name" value="PROKAR_LIPOPROTEIN"/>
    <property type="match status" value="1"/>
</dbReference>
<evidence type="ECO:0000313" key="2">
    <source>
        <dbReference type="EMBL" id="PWJ75014.1"/>
    </source>
</evidence>
<evidence type="ECO:0000313" key="3">
    <source>
        <dbReference type="Proteomes" id="UP000245412"/>
    </source>
</evidence>
<proteinExistence type="predicted"/>
<name>A0AB73T2P0_9FIRM</name>
<dbReference type="RefSeq" id="WP_257497690.1">
    <property type="nucleotide sequence ID" value="NZ_JANKBI010000007.1"/>
</dbReference>
<reference evidence="2 3" key="1">
    <citation type="submission" date="2018-05" db="EMBL/GenBank/DDBJ databases">
        <authorList>
            <person name="Goeker M."/>
            <person name="Huntemann M."/>
            <person name="Clum A."/>
            <person name="Pillay M."/>
            <person name="Palaniappan K."/>
            <person name="Varghese N."/>
            <person name="Mikhailova N."/>
            <person name="Stamatis D."/>
            <person name="Reddy T."/>
            <person name="Daum C."/>
            <person name="Shapiro N."/>
            <person name="Ivanova N."/>
            <person name="Kyrpides N."/>
            <person name="Woyke T."/>
        </authorList>
    </citation>
    <scope>NUCLEOTIDE SEQUENCE [LARGE SCALE GENOMIC DNA]</scope>
    <source>
        <strain evidence="2 3">DSM 26524</strain>
    </source>
</reference>
<protein>
    <submittedName>
        <fullName evidence="2">Uncharacterized protein</fullName>
    </submittedName>
</protein>
<feature type="chain" id="PRO_5044504546" evidence="1">
    <location>
        <begin position="22"/>
        <end position="57"/>
    </location>
</feature>